<dbReference type="KEGG" id="psoj:PHYSODRAFT_490549"/>
<dbReference type="InParanoid" id="G4Z4G9"/>
<keyword evidence="2" id="KW-1185">Reference proteome</keyword>
<dbReference type="OMA" id="NTHHAGR"/>
<dbReference type="EMBL" id="JH159153">
    <property type="protein sequence ID" value="EGZ20173.1"/>
    <property type="molecule type" value="Genomic_DNA"/>
</dbReference>
<sequence length="210" mass="23786">LKDQVCQIRENTVTARSRTTYQNSYCRFLVWLANNKVDLIAPEFAARLGDITAYSLQQLRAHIKEVINQEPPIAPLVFELLDAEVFVTWLVTLQRKTAVHSATPLSTRTEQEFNLFRDFGHTMSKTLESEQTTYVKGLKHKLDKDASTGASEIKTGKHPLMFDFTLPGKGFLMHTWSLPGISCAARPMPLGSDTRIWNGEAMHFRSTSRT</sequence>
<dbReference type="Proteomes" id="UP000002640">
    <property type="component" value="Unassembled WGS sequence"/>
</dbReference>
<dbReference type="AlphaFoldDB" id="G4Z4G9"/>
<protein>
    <submittedName>
        <fullName evidence="1">Uncharacterized protein</fullName>
    </submittedName>
</protein>
<dbReference type="RefSeq" id="XP_009522890.1">
    <property type="nucleotide sequence ID" value="XM_009524595.1"/>
</dbReference>
<feature type="non-terminal residue" evidence="1">
    <location>
        <position position="1"/>
    </location>
</feature>
<organism evidence="1 2">
    <name type="scientific">Phytophthora sojae (strain P6497)</name>
    <name type="common">Soybean stem and root rot agent</name>
    <name type="synonym">Phytophthora megasperma f. sp. glycines</name>
    <dbReference type="NCBI Taxonomy" id="1094619"/>
    <lineage>
        <taxon>Eukaryota</taxon>
        <taxon>Sar</taxon>
        <taxon>Stramenopiles</taxon>
        <taxon>Oomycota</taxon>
        <taxon>Peronosporomycetes</taxon>
        <taxon>Peronosporales</taxon>
        <taxon>Peronosporaceae</taxon>
        <taxon>Phytophthora</taxon>
    </lineage>
</organism>
<reference evidence="1 2" key="1">
    <citation type="journal article" date="2006" name="Science">
        <title>Phytophthora genome sequences uncover evolutionary origins and mechanisms of pathogenesis.</title>
        <authorList>
            <person name="Tyler B.M."/>
            <person name="Tripathy S."/>
            <person name="Zhang X."/>
            <person name="Dehal P."/>
            <person name="Jiang R.H."/>
            <person name="Aerts A."/>
            <person name="Arredondo F.D."/>
            <person name="Baxter L."/>
            <person name="Bensasson D."/>
            <person name="Beynon J.L."/>
            <person name="Chapman J."/>
            <person name="Damasceno C.M."/>
            <person name="Dorrance A.E."/>
            <person name="Dou D."/>
            <person name="Dickerman A.W."/>
            <person name="Dubchak I.L."/>
            <person name="Garbelotto M."/>
            <person name="Gijzen M."/>
            <person name="Gordon S.G."/>
            <person name="Govers F."/>
            <person name="Grunwald N.J."/>
            <person name="Huang W."/>
            <person name="Ivors K.L."/>
            <person name="Jones R.W."/>
            <person name="Kamoun S."/>
            <person name="Krampis K."/>
            <person name="Lamour K.H."/>
            <person name="Lee M.K."/>
            <person name="McDonald W.H."/>
            <person name="Medina M."/>
            <person name="Meijer H.J."/>
            <person name="Nordberg E.K."/>
            <person name="Maclean D.J."/>
            <person name="Ospina-Giraldo M.D."/>
            <person name="Morris P.F."/>
            <person name="Phuntumart V."/>
            <person name="Putnam N.H."/>
            <person name="Rash S."/>
            <person name="Rose J.K."/>
            <person name="Sakihama Y."/>
            <person name="Salamov A.A."/>
            <person name="Savidor A."/>
            <person name="Scheuring C.F."/>
            <person name="Smith B.M."/>
            <person name="Sobral B.W."/>
            <person name="Terry A."/>
            <person name="Torto-Alalibo T.A."/>
            <person name="Win J."/>
            <person name="Xu Z."/>
            <person name="Zhang H."/>
            <person name="Grigoriev I.V."/>
            <person name="Rokhsar D.S."/>
            <person name="Boore J.L."/>
        </authorList>
    </citation>
    <scope>NUCLEOTIDE SEQUENCE [LARGE SCALE GENOMIC DNA]</scope>
    <source>
        <strain evidence="1 2">P6497</strain>
    </source>
</reference>
<name>G4Z4G9_PHYSP</name>
<proteinExistence type="predicted"/>
<gene>
    <name evidence="1" type="ORF">PHYSODRAFT_490549</name>
</gene>
<evidence type="ECO:0000313" key="1">
    <source>
        <dbReference type="EMBL" id="EGZ20173.1"/>
    </source>
</evidence>
<dbReference type="GeneID" id="20656584"/>
<evidence type="ECO:0000313" key="2">
    <source>
        <dbReference type="Proteomes" id="UP000002640"/>
    </source>
</evidence>
<accession>G4Z4G9</accession>